<keyword evidence="6" id="KW-1185">Reference proteome</keyword>
<name>A0A8T0TIN0_PANVG</name>
<feature type="domain" description="Peptidase A1" evidence="4">
    <location>
        <begin position="120"/>
        <end position="456"/>
    </location>
</feature>
<dbReference type="Proteomes" id="UP000823388">
    <property type="component" value="Chromosome 4K"/>
</dbReference>
<dbReference type="InterPro" id="IPR021109">
    <property type="entry name" value="Peptidase_aspartic_dom_sf"/>
</dbReference>
<dbReference type="Pfam" id="PF14543">
    <property type="entry name" value="TAXi_N"/>
    <property type="match status" value="1"/>
</dbReference>
<evidence type="ECO:0000259" key="4">
    <source>
        <dbReference type="PROSITE" id="PS51767"/>
    </source>
</evidence>
<accession>A0A8T0TIN0</accession>
<evidence type="ECO:0000256" key="1">
    <source>
        <dbReference type="ARBA" id="ARBA00007447"/>
    </source>
</evidence>
<keyword evidence="3" id="KW-0732">Signal</keyword>
<comment type="similarity">
    <text evidence="1">Belongs to the peptidase A1 family.</text>
</comment>
<sequence length="460" mass="47923">MSFVIQGSMSRALFLCILLCSSCSVSTGGGLEPNPANAESEQKVMISSSNRAFLPLARRRGPGSPAQTEHEPRLAEALRRDEARWNHIIGGSVRHTAVGSPDSGVVIPAELGYSVDSLEYVVTVGLGTPAVPQTVVVDSGSDFAWVQCEPCDSGECSPQKDPLFDPRKSSTYAPVPCDSGACRDISYNEGNGCTGEKLCGFALSYADGSNSTGVYSRDKLTLAPGVAVEGFRFGCIHGRGGWHDTSAGLIGLGSSPESLVSQAAPSYGGAFSYCLPPTGSAAGFLALGRPGDASGFALTPMHPSAHVVVFYKVTLTGISVAGRPLDVAPSAFPHGDYGMILDSDTVITVLPAEPYAALRAVFRRAMAAYPPAPPIHPVDTCYNLTGYGNVTVPGMALTFLGGATVELDNPSGILVEGCLAFRGLRPDIHGNGIIGNVNQRAFEVLYDPEQLSVGFRAGAC</sequence>
<dbReference type="SUPFAM" id="SSF50630">
    <property type="entry name" value="Acid proteases"/>
    <property type="match status" value="1"/>
</dbReference>
<feature type="active site" evidence="2">
    <location>
        <position position="342"/>
    </location>
</feature>
<reference evidence="5 6" key="1">
    <citation type="submission" date="2020-05" db="EMBL/GenBank/DDBJ databases">
        <title>WGS assembly of Panicum virgatum.</title>
        <authorList>
            <person name="Lovell J.T."/>
            <person name="Jenkins J."/>
            <person name="Shu S."/>
            <person name="Juenger T.E."/>
            <person name="Schmutz J."/>
        </authorList>
    </citation>
    <scope>NUCLEOTIDE SEQUENCE [LARGE SCALE GENOMIC DNA]</scope>
    <source>
        <strain evidence="6">cv. AP13</strain>
    </source>
</reference>
<dbReference type="InterPro" id="IPR032861">
    <property type="entry name" value="TAXi_N"/>
</dbReference>
<feature type="active site" evidence="2">
    <location>
        <position position="138"/>
    </location>
</feature>
<dbReference type="PANTHER" id="PTHR13683">
    <property type="entry name" value="ASPARTYL PROTEASES"/>
    <property type="match status" value="1"/>
</dbReference>
<dbReference type="Gene3D" id="2.40.70.10">
    <property type="entry name" value="Acid Proteases"/>
    <property type="match status" value="2"/>
</dbReference>
<dbReference type="EMBL" id="CM029043">
    <property type="protein sequence ID" value="KAG2611742.1"/>
    <property type="molecule type" value="Genomic_DNA"/>
</dbReference>
<evidence type="ECO:0000256" key="2">
    <source>
        <dbReference type="PIRSR" id="PIRSR601461-1"/>
    </source>
</evidence>
<feature type="chain" id="PRO_5035770257" description="Peptidase A1 domain-containing protein" evidence="3">
    <location>
        <begin position="29"/>
        <end position="460"/>
    </location>
</feature>
<dbReference type="GO" id="GO:0006508">
    <property type="term" value="P:proteolysis"/>
    <property type="evidence" value="ECO:0007669"/>
    <property type="project" value="InterPro"/>
</dbReference>
<organism evidence="5 6">
    <name type="scientific">Panicum virgatum</name>
    <name type="common">Blackwell switchgrass</name>
    <dbReference type="NCBI Taxonomy" id="38727"/>
    <lineage>
        <taxon>Eukaryota</taxon>
        <taxon>Viridiplantae</taxon>
        <taxon>Streptophyta</taxon>
        <taxon>Embryophyta</taxon>
        <taxon>Tracheophyta</taxon>
        <taxon>Spermatophyta</taxon>
        <taxon>Magnoliopsida</taxon>
        <taxon>Liliopsida</taxon>
        <taxon>Poales</taxon>
        <taxon>Poaceae</taxon>
        <taxon>PACMAD clade</taxon>
        <taxon>Panicoideae</taxon>
        <taxon>Panicodae</taxon>
        <taxon>Paniceae</taxon>
        <taxon>Panicinae</taxon>
        <taxon>Panicum</taxon>
        <taxon>Panicum sect. Hiantes</taxon>
    </lineage>
</organism>
<evidence type="ECO:0000313" key="6">
    <source>
        <dbReference type="Proteomes" id="UP000823388"/>
    </source>
</evidence>
<dbReference type="FunFam" id="2.40.70.10:FF:000021">
    <property type="entry name" value="Aspartyl protease AED1"/>
    <property type="match status" value="1"/>
</dbReference>
<gene>
    <name evidence="5" type="ORF">PVAP13_4KG140700</name>
</gene>
<dbReference type="PANTHER" id="PTHR13683:SF904">
    <property type="entry name" value="PROTEIN ASPARTIC PROTEASE IN GUARD CELL 1-LIKE"/>
    <property type="match status" value="1"/>
</dbReference>
<dbReference type="PROSITE" id="PS51767">
    <property type="entry name" value="PEPTIDASE_A1"/>
    <property type="match status" value="1"/>
</dbReference>
<dbReference type="InterPro" id="IPR001461">
    <property type="entry name" value="Aspartic_peptidase_A1"/>
</dbReference>
<protein>
    <recommendedName>
        <fullName evidence="4">Peptidase A1 domain-containing protein</fullName>
    </recommendedName>
</protein>
<dbReference type="GO" id="GO:0004190">
    <property type="term" value="F:aspartic-type endopeptidase activity"/>
    <property type="evidence" value="ECO:0007669"/>
    <property type="project" value="InterPro"/>
</dbReference>
<proteinExistence type="inferred from homology"/>
<dbReference type="InterPro" id="IPR033121">
    <property type="entry name" value="PEPTIDASE_A1"/>
</dbReference>
<evidence type="ECO:0000313" key="5">
    <source>
        <dbReference type="EMBL" id="KAG2611742.1"/>
    </source>
</evidence>
<comment type="caution">
    <text evidence="5">The sequence shown here is derived from an EMBL/GenBank/DDBJ whole genome shotgun (WGS) entry which is preliminary data.</text>
</comment>
<evidence type="ECO:0000256" key="3">
    <source>
        <dbReference type="SAM" id="SignalP"/>
    </source>
</evidence>
<dbReference type="AlphaFoldDB" id="A0A8T0TIN0"/>
<dbReference type="InterPro" id="IPR032799">
    <property type="entry name" value="TAXi_C"/>
</dbReference>
<feature type="signal peptide" evidence="3">
    <location>
        <begin position="1"/>
        <end position="28"/>
    </location>
</feature>
<dbReference type="Pfam" id="PF14541">
    <property type="entry name" value="TAXi_C"/>
    <property type="match status" value="1"/>
</dbReference>